<evidence type="ECO:0000256" key="6">
    <source>
        <dbReference type="ARBA" id="ARBA00023136"/>
    </source>
</evidence>
<dbReference type="Pfam" id="PF05517">
    <property type="entry name" value="p25-alpha"/>
    <property type="match status" value="1"/>
</dbReference>
<keyword evidence="7 8" id="KW-0012">Acyltransferase</keyword>
<evidence type="ECO:0000256" key="2">
    <source>
        <dbReference type="ARBA" id="ARBA00010994"/>
    </source>
</evidence>
<dbReference type="AlphaFoldDB" id="A0AAW0P7D6"/>
<dbReference type="InterPro" id="IPR039859">
    <property type="entry name" value="PFA4/ZDH16/20/ERF2-like"/>
</dbReference>
<feature type="compositionally biased region" description="Basic and acidic residues" evidence="9">
    <location>
        <begin position="422"/>
        <end position="431"/>
    </location>
</feature>
<keyword evidence="6 8" id="KW-0472">Membrane</keyword>
<dbReference type="GO" id="GO:0019706">
    <property type="term" value="F:protein-cysteine S-palmitoyltransferase activity"/>
    <property type="evidence" value="ECO:0007669"/>
    <property type="project" value="UniProtKB-EC"/>
</dbReference>
<comment type="similarity">
    <text evidence="8">Belongs to the DHHC palmitoyltransferase family.</text>
</comment>
<reference evidence="12" key="1">
    <citation type="submission" date="2024-04" db="EMBL/GenBank/DDBJ databases">
        <title>Salinicola lusitanus LLJ914,a marine bacterium isolated from the Okinawa Trough.</title>
        <authorList>
            <person name="Li J."/>
        </authorList>
    </citation>
    <scope>NUCLEOTIDE SEQUENCE [LARGE SCALE GENOMIC DNA]</scope>
</reference>
<comment type="domain">
    <text evidence="8">The DHHC domain is required for palmitoyltransferase activity.</text>
</comment>
<feature type="region of interest" description="Disordered" evidence="9">
    <location>
        <begin position="389"/>
        <end position="439"/>
    </location>
</feature>
<comment type="similarity">
    <text evidence="2">Belongs to the TPPP family.</text>
</comment>
<feature type="region of interest" description="Disordered" evidence="9">
    <location>
        <begin position="509"/>
        <end position="530"/>
    </location>
</feature>
<gene>
    <name evidence="11" type="ORF">WMY93_010506</name>
</gene>
<dbReference type="PROSITE" id="PS50216">
    <property type="entry name" value="DHHC"/>
    <property type="match status" value="1"/>
</dbReference>
<evidence type="ECO:0000256" key="5">
    <source>
        <dbReference type="ARBA" id="ARBA00022989"/>
    </source>
</evidence>
<keyword evidence="3 8" id="KW-0808">Transferase</keyword>
<evidence type="ECO:0000313" key="12">
    <source>
        <dbReference type="Proteomes" id="UP001460270"/>
    </source>
</evidence>
<dbReference type="PANTHER" id="PTHR22883">
    <property type="entry name" value="ZINC FINGER DHHC DOMAIN CONTAINING PROTEIN"/>
    <property type="match status" value="1"/>
</dbReference>
<feature type="transmembrane region" description="Helical" evidence="8">
    <location>
        <begin position="214"/>
        <end position="238"/>
    </location>
</feature>
<dbReference type="GO" id="GO:0016020">
    <property type="term" value="C:membrane"/>
    <property type="evidence" value="ECO:0007669"/>
    <property type="project" value="UniProtKB-SubCell"/>
</dbReference>
<dbReference type="Gene3D" id="1.10.238.10">
    <property type="entry name" value="EF-hand"/>
    <property type="match status" value="1"/>
</dbReference>
<comment type="caution">
    <text evidence="11">The sequence shown here is derived from an EMBL/GenBank/DDBJ whole genome shotgun (WGS) entry which is preliminary data.</text>
</comment>
<evidence type="ECO:0000256" key="3">
    <source>
        <dbReference type="ARBA" id="ARBA00022679"/>
    </source>
</evidence>
<dbReference type="Pfam" id="PF01529">
    <property type="entry name" value="DHHC"/>
    <property type="match status" value="1"/>
</dbReference>
<dbReference type="InterPro" id="IPR008907">
    <property type="entry name" value="TPP/p25"/>
</dbReference>
<keyword evidence="5 8" id="KW-1133">Transmembrane helix</keyword>
<dbReference type="InterPro" id="IPR011992">
    <property type="entry name" value="EF-hand-dom_pair"/>
</dbReference>
<evidence type="ECO:0000259" key="10">
    <source>
        <dbReference type="Pfam" id="PF01529"/>
    </source>
</evidence>
<keyword evidence="4 8" id="KW-0812">Transmembrane</keyword>
<dbReference type="GO" id="GO:0046785">
    <property type="term" value="P:microtubule polymerization"/>
    <property type="evidence" value="ECO:0007669"/>
    <property type="project" value="InterPro"/>
</dbReference>
<evidence type="ECO:0000256" key="9">
    <source>
        <dbReference type="SAM" id="MobiDB-lite"/>
    </source>
</evidence>
<feature type="compositionally biased region" description="Low complexity" evidence="9">
    <location>
        <begin position="401"/>
        <end position="410"/>
    </location>
</feature>
<dbReference type="Proteomes" id="UP001460270">
    <property type="component" value="Unassembled WGS sequence"/>
</dbReference>
<dbReference type="GO" id="GO:0005794">
    <property type="term" value="C:Golgi apparatus"/>
    <property type="evidence" value="ECO:0007669"/>
    <property type="project" value="TreeGrafter"/>
</dbReference>
<protein>
    <recommendedName>
        <fullName evidence="8">Palmitoyltransferase</fullName>
        <ecNumber evidence="8">2.3.1.225</ecNumber>
    </recommendedName>
</protein>
<evidence type="ECO:0000256" key="4">
    <source>
        <dbReference type="ARBA" id="ARBA00022692"/>
    </source>
</evidence>
<dbReference type="InterPro" id="IPR001594">
    <property type="entry name" value="Palmitoyltrfase_DHHC"/>
</dbReference>
<feature type="compositionally biased region" description="Basic residues" evidence="9">
    <location>
        <begin position="411"/>
        <end position="421"/>
    </location>
</feature>
<dbReference type="GO" id="GO:0005783">
    <property type="term" value="C:endoplasmic reticulum"/>
    <property type="evidence" value="ECO:0007669"/>
    <property type="project" value="TreeGrafter"/>
</dbReference>
<proteinExistence type="inferred from homology"/>
<name>A0AAW0P7D6_9GOBI</name>
<comment type="subcellular location">
    <subcellularLocation>
        <location evidence="1">Membrane</location>
        <topology evidence="1">Multi-pass membrane protein</topology>
    </subcellularLocation>
</comment>
<dbReference type="EMBL" id="JBBPFD010000007">
    <property type="protein sequence ID" value="KAK7919222.1"/>
    <property type="molecule type" value="Genomic_DNA"/>
</dbReference>
<accession>A0AAW0P7D6</accession>
<feature type="domain" description="Palmitoyltransferase DHHC" evidence="10">
    <location>
        <begin position="168"/>
        <end position="318"/>
    </location>
</feature>
<sequence>MLYTATGGAFSTERTHLNKDTSDSAPVTAHLQRHTFSCENNCQDLSLLLLLWNKTAPKCCRMPMEVCSKNPNRTAPDKRMELASSPFQMLAWLLYAYFAITGFGVFVPLLPPHWMPAGYICTGIMFACHLCVHVLAVSIDPADLNVRSRTHRGPVPVFDRSKHAHVIENCHCFLCQVDVGPKSKHCSACNKCVANFDHHCRWLNNCVGSRNYNLFLLSVASALFGVCLVLIVASYVFIEFFVDPSKLRTDKHFQVRNESAVWFLFLPVAPVVSAGAVIPGLAAVTIALGVLSCVLLCHLLFFHIYLMWNRLSTYEYIIRQRHRLNPRNTTKAPAKEPTVPSLNIIKEVSYSGTLGYTNTQMEVEEPSAITAKGDTECVANGRVRSASAPVVEEEVPPPAPTEVKAVTPQRRTQKRKKKVRKVPAEVTRERPLSAAAPPELTSTVSTVSLSQRLPFPSFPLRASLPPLASSPSPGPVMAAAPPSEYHSDSAESLEEIPVALAKLGSTSNRENSHLTHHRPTLSFPLPSPCPGLRGRRPRGPTGAAGTCEDGAKFQTLLFCWKRFEGQSTTEAEFKAVFNGTEAQELRADGPQCCRSSIMAKSSDVDDLLVAFRKFAVHGDHKGSAASEMPGQKWAKLCKDCKIIDGKHVTSTDTDIIFSKLIPKTARGMSYTDFKKALEMLAQKRFPEQSKEEALQSVYKLIEGKEPANAGVTKVDKTGQWTV</sequence>
<organism evidence="11 12">
    <name type="scientific">Mugilogobius chulae</name>
    <name type="common">yellowstripe goby</name>
    <dbReference type="NCBI Taxonomy" id="88201"/>
    <lineage>
        <taxon>Eukaryota</taxon>
        <taxon>Metazoa</taxon>
        <taxon>Chordata</taxon>
        <taxon>Craniata</taxon>
        <taxon>Vertebrata</taxon>
        <taxon>Euteleostomi</taxon>
        <taxon>Actinopterygii</taxon>
        <taxon>Neopterygii</taxon>
        <taxon>Teleostei</taxon>
        <taxon>Neoteleostei</taxon>
        <taxon>Acanthomorphata</taxon>
        <taxon>Gobiaria</taxon>
        <taxon>Gobiiformes</taxon>
        <taxon>Gobioidei</taxon>
        <taxon>Gobiidae</taxon>
        <taxon>Gobionellinae</taxon>
        <taxon>Mugilogobius</taxon>
    </lineage>
</organism>
<evidence type="ECO:0000256" key="8">
    <source>
        <dbReference type="RuleBase" id="RU079119"/>
    </source>
</evidence>
<evidence type="ECO:0000256" key="7">
    <source>
        <dbReference type="ARBA" id="ARBA00023315"/>
    </source>
</evidence>
<dbReference type="PANTHER" id="PTHR22883:SF8">
    <property type="entry name" value="PALMITOYLTRANSFERASE ZDHHC1"/>
    <property type="match status" value="1"/>
</dbReference>
<dbReference type="SUPFAM" id="SSF47473">
    <property type="entry name" value="EF-hand"/>
    <property type="match status" value="1"/>
</dbReference>
<feature type="transmembrane region" description="Helical" evidence="8">
    <location>
        <begin position="89"/>
        <end position="110"/>
    </location>
</feature>
<feature type="transmembrane region" description="Helical" evidence="8">
    <location>
        <begin position="284"/>
        <end position="308"/>
    </location>
</feature>
<feature type="transmembrane region" description="Helical" evidence="8">
    <location>
        <begin position="259"/>
        <end position="278"/>
    </location>
</feature>
<feature type="transmembrane region" description="Helical" evidence="8">
    <location>
        <begin position="117"/>
        <end position="139"/>
    </location>
</feature>
<dbReference type="EC" id="2.3.1.225" evidence="8"/>
<evidence type="ECO:0000313" key="11">
    <source>
        <dbReference type="EMBL" id="KAK7919222.1"/>
    </source>
</evidence>
<keyword evidence="12" id="KW-1185">Reference proteome</keyword>
<dbReference type="GO" id="GO:0006612">
    <property type="term" value="P:protein targeting to membrane"/>
    <property type="evidence" value="ECO:0007669"/>
    <property type="project" value="TreeGrafter"/>
</dbReference>
<evidence type="ECO:0000256" key="1">
    <source>
        <dbReference type="ARBA" id="ARBA00004141"/>
    </source>
</evidence>
<dbReference type="GO" id="GO:0015631">
    <property type="term" value="F:tubulin binding"/>
    <property type="evidence" value="ECO:0007669"/>
    <property type="project" value="InterPro"/>
</dbReference>
<comment type="catalytic activity">
    <reaction evidence="8">
        <text>L-cysteinyl-[protein] + hexadecanoyl-CoA = S-hexadecanoyl-L-cysteinyl-[protein] + CoA</text>
        <dbReference type="Rhea" id="RHEA:36683"/>
        <dbReference type="Rhea" id="RHEA-COMP:10131"/>
        <dbReference type="Rhea" id="RHEA-COMP:11032"/>
        <dbReference type="ChEBI" id="CHEBI:29950"/>
        <dbReference type="ChEBI" id="CHEBI:57287"/>
        <dbReference type="ChEBI" id="CHEBI:57379"/>
        <dbReference type="ChEBI" id="CHEBI:74151"/>
        <dbReference type="EC" id="2.3.1.225"/>
    </reaction>
</comment>